<comment type="similarity">
    <text evidence="1 3">Belongs to the short-chain dehydrogenases/reductases (SDR) family.</text>
</comment>
<organism evidence="5">
    <name type="scientific">Vanderwaltozyma polyspora (strain ATCC 22028 / DSM 70294 / BCRC 21397 / CBS 2163 / NBRC 10782 / NRRL Y-8283 / UCD 57-17)</name>
    <name type="common">Kluyveromyces polysporus</name>
    <dbReference type="NCBI Taxonomy" id="436907"/>
    <lineage>
        <taxon>Eukaryota</taxon>
        <taxon>Fungi</taxon>
        <taxon>Dikarya</taxon>
        <taxon>Ascomycota</taxon>
        <taxon>Saccharomycotina</taxon>
        <taxon>Saccharomycetes</taxon>
        <taxon>Saccharomycetales</taxon>
        <taxon>Saccharomycetaceae</taxon>
        <taxon>Vanderwaltozyma</taxon>
    </lineage>
</organism>
<gene>
    <name evidence="4" type="ORF">Kpol_534p8</name>
</gene>
<dbReference type="PANTHER" id="PTHR24322:SF736">
    <property type="entry name" value="RETINOL DEHYDROGENASE 10"/>
    <property type="match status" value="1"/>
</dbReference>
<dbReference type="SUPFAM" id="SSF51735">
    <property type="entry name" value="NAD(P)-binding Rossmann-fold domains"/>
    <property type="match status" value="1"/>
</dbReference>
<dbReference type="OrthoDB" id="10253736at2759"/>
<accession>A7TJI6</accession>
<protein>
    <submittedName>
        <fullName evidence="4">Uncharacterized protein</fullName>
    </submittedName>
</protein>
<evidence type="ECO:0000256" key="1">
    <source>
        <dbReference type="ARBA" id="ARBA00006484"/>
    </source>
</evidence>
<dbReference type="PRINTS" id="PR00081">
    <property type="entry name" value="GDHRDH"/>
</dbReference>
<evidence type="ECO:0000313" key="5">
    <source>
        <dbReference type="Proteomes" id="UP000000267"/>
    </source>
</evidence>
<dbReference type="OMA" id="IFWAKFR"/>
<dbReference type="EMBL" id="DS480402">
    <property type="protein sequence ID" value="EDO17529.1"/>
    <property type="molecule type" value="Genomic_DNA"/>
</dbReference>
<dbReference type="GeneID" id="5545751"/>
<dbReference type="InterPro" id="IPR002347">
    <property type="entry name" value="SDR_fam"/>
</dbReference>
<dbReference type="Proteomes" id="UP000000267">
    <property type="component" value="Unassembled WGS sequence"/>
</dbReference>
<dbReference type="FunCoup" id="A7TJI6">
    <property type="interactions" value="530"/>
</dbReference>
<reference evidence="4 5" key="1">
    <citation type="journal article" date="2007" name="Proc. Natl. Acad. Sci. U.S.A.">
        <title>Independent sorting-out of thousands of duplicated gene pairs in two yeast species descended from a whole-genome duplication.</title>
        <authorList>
            <person name="Scannell D.R."/>
            <person name="Frank A.C."/>
            <person name="Conant G.C."/>
            <person name="Byrne K.P."/>
            <person name="Woolfit M."/>
            <person name="Wolfe K.H."/>
        </authorList>
    </citation>
    <scope>NUCLEOTIDE SEQUENCE [LARGE SCALE GENOMIC DNA]</scope>
    <source>
        <strain evidence="5">ATCC 22028 / DSM 70294 / BCRC 21397 / CBS 2163 / NBRC 10782 / NRRL Y-8283 / UCD 57-17</strain>
    </source>
</reference>
<proteinExistence type="inferred from homology"/>
<dbReference type="Pfam" id="PF00106">
    <property type="entry name" value="adh_short"/>
    <property type="match status" value="1"/>
</dbReference>
<dbReference type="PRINTS" id="PR00080">
    <property type="entry name" value="SDRFAMILY"/>
</dbReference>
<dbReference type="GO" id="GO:0016616">
    <property type="term" value="F:oxidoreductase activity, acting on the CH-OH group of donors, NAD or NADP as acceptor"/>
    <property type="evidence" value="ECO:0007669"/>
    <property type="project" value="TreeGrafter"/>
</dbReference>
<name>A7TJI6_VANPO</name>
<dbReference type="PANTHER" id="PTHR24322">
    <property type="entry name" value="PKSB"/>
    <property type="match status" value="1"/>
</dbReference>
<keyword evidence="2" id="KW-0560">Oxidoreductase</keyword>
<dbReference type="InParanoid" id="A7TJI6"/>
<keyword evidence="5" id="KW-1185">Reference proteome</keyword>
<evidence type="ECO:0000256" key="3">
    <source>
        <dbReference type="RuleBase" id="RU000363"/>
    </source>
</evidence>
<evidence type="ECO:0000313" key="4">
    <source>
        <dbReference type="EMBL" id="EDO17529.1"/>
    </source>
</evidence>
<sequence length="302" mass="33704">MDADTTLTNLSFTKSAIYKSLKGFVPGYIKGPSNNPERMYNENTLVLITGGSGGLGYPIALSLAKKKVNVIIVDLLRPRFMDDMDEHIHFYKCDISSLKDIKNLRDQIINDFGYVSILINNAGITSIALLRETENEQIEKVIKINLIGAYMMTQIFLPDIMKNQYGAIVNISSILGIITPARLCPYGSSKAGVILLHESLKDYLIRKKCSTPNLGNIKTLLVCPGKIKTSMFEKIITPSKIIAPDINPTQLAEQITHALEQNGPDVILAPYYANIIPLFKKLEWPYVEILKKLSRMNQVTNV</sequence>
<dbReference type="STRING" id="436907.A7TJI6"/>
<dbReference type="KEGG" id="vpo:Kpol_534p8"/>
<dbReference type="AlphaFoldDB" id="A7TJI6"/>
<dbReference type="HOGENOM" id="CLU_010194_5_1_1"/>
<dbReference type="RefSeq" id="XP_001645387.1">
    <property type="nucleotide sequence ID" value="XM_001645337.1"/>
</dbReference>
<dbReference type="Gene3D" id="3.40.50.720">
    <property type="entry name" value="NAD(P)-binding Rossmann-like Domain"/>
    <property type="match status" value="1"/>
</dbReference>
<dbReference type="InterPro" id="IPR036291">
    <property type="entry name" value="NAD(P)-bd_dom_sf"/>
</dbReference>
<evidence type="ECO:0000256" key="2">
    <source>
        <dbReference type="ARBA" id="ARBA00023002"/>
    </source>
</evidence>
<dbReference type="eggNOG" id="KOG1201">
    <property type="taxonomic scope" value="Eukaryota"/>
</dbReference>